<dbReference type="EMBL" id="JAUJDW010000091">
    <property type="protein sequence ID" value="KAK0640056.1"/>
    <property type="molecule type" value="Genomic_DNA"/>
</dbReference>
<gene>
    <name evidence="2" type="ORF">DIS24_g9748</name>
</gene>
<dbReference type="Proteomes" id="UP001175001">
    <property type="component" value="Unassembled WGS sequence"/>
</dbReference>
<evidence type="ECO:0000256" key="1">
    <source>
        <dbReference type="SAM" id="SignalP"/>
    </source>
</evidence>
<protein>
    <submittedName>
        <fullName evidence="2">Uncharacterized protein</fullName>
    </submittedName>
</protein>
<name>A0AA40CIG6_9PEZI</name>
<feature type="chain" id="PRO_5041328883" evidence="1">
    <location>
        <begin position="23"/>
        <end position="536"/>
    </location>
</feature>
<keyword evidence="1" id="KW-0732">Signal</keyword>
<reference evidence="2" key="1">
    <citation type="submission" date="2023-06" db="EMBL/GenBank/DDBJ databases">
        <title>Multi-omics analyses reveal the molecular pathogenesis toolkit of Lasiodiplodia hormozganensis, a cross-kingdom pathogen.</title>
        <authorList>
            <person name="Felix C."/>
            <person name="Meneses R."/>
            <person name="Goncalves M.F.M."/>
            <person name="Tilleman L."/>
            <person name="Duarte A.S."/>
            <person name="Jorrin-Novo J.V."/>
            <person name="Van De Peer Y."/>
            <person name="Deforce D."/>
            <person name="Van Nieuwerburgh F."/>
            <person name="Esteves A.C."/>
            <person name="Alves A."/>
        </authorList>
    </citation>
    <scope>NUCLEOTIDE SEQUENCE</scope>
    <source>
        <strain evidence="2">CBS 339.90</strain>
    </source>
</reference>
<evidence type="ECO:0000313" key="2">
    <source>
        <dbReference type="EMBL" id="KAK0640056.1"/>
    </source>
</evidence>
<evidence type="ECO:0000313" key="3">
    <source>
        <dbReference type="Proteomes" id="UP001175001"/>
    </source>
</evidence>
<dbReference type="AlphaFoldDB" id="A0AA40CIG6"/>
<organism evidence="2 3">
    <name type="scientific">Lasiodiplodia hormozganensis</name>
    <dbReference type="NCBI Taxonomy" id="869390"/>
    <lineage>
        <taxon>Eukaryota</taxon>
        <taxon>Fungi</taxon>
        <taxon>Dikarya</taxon>
        <taxon>Ascomycota</taxon>
        <taxon>Pezizomycotina</taxon>
        <taxon>Dothideomycetes</taxon>
        <taxon>Dothideomycetes incertae sedis</taxon>
        <taxon>Botryosphaeriales</taxon>
        <taxon>Botryosphaeriaceae</taxon>
        <taxon>Lasiodiplodia</taxon>
    </lineage>
</organism>
<accession>A0AA40CIG6</accession>
<keyword evidence="3" id="KW-1185">Reference proteome</keyword>
<proteinExistence type="predicted"/>
<sequence>MKMFNSLAKLSVASSLPALALSKPVAFANELRMRQTAAVPDSQNVSAPDFIGSPFAGQQLAPKPRFVPDALQAHIDGGNTRTDDFAGPLGNSPQAYSSTTRVGYLFWDMDTVSSAGAVLASLVCGEDPVAWCLAALDATTLEPVAQWTPQNRTTISNYWQILNGRAAVPTLEGFIVDVELAQAEDGTLSFTEVGEWDVSGSMASGSIIATVGYAGDGNLWFTGTSAPLVGMQGANVSTIGYVQPADGTVHAIRLENALIENGAAINGHTMYVVTGPAGSEDHANAVGRFYAVQAGTNGSVAVVYDEKYDAGSGMKPGGLSRGSGASVGLIGEKYVAITDNADVQVNLNVYLQADAMTDGTNALVCSVPLFQPNASGNEAALTTYFDGTTYSASILNSYNSSWSFGQISSDGDINGPQNDLGSTAPGIARVDITEAGECSLVWDINDRVTMTTLSTATGLLYGYTQDYELAQQGEYVWYVVAYDFGTGEEVWRARMGAGGVYSGGVSHIQLGPGGRIFEGIGGGVAWMQDSASAYAK</sequence>
<comment type="caution">
    <text evidence="2">The sequence shown here is derived from an EMBL/GenBank/DDBJ whole genome shotgun (WGS) entry which is preliminary data.</text>
</comment>
<feature type="signal peptide" evidence="1">
    <location>
        <begin position="1"/>
        <end position="22"/>
    </location>
</feature>